<protein>
    <submittedName>
        <fullName evidence="1">Predicted protein</fullName>
    </submittedName>
</protein>
<reference evidence="2" key="2">
    <citation type="submission" date="2008-12" db="EMBL/GenBank/DDBJ databases">
        <title>Annotation of Streptomyces roseosporus strain NRRL 15998.</title>
        <authorList>
            <consortium name="The Broad Institute Genome Sequencing Platform"/>
            <consortium name="Broad Institute Microbial Sequencing Center"/>
            <person name="Fischbach M."/>
            <person name="Ward D."/>
            <person name="Young S."/>
            <person name="Kodira C.D."/>
            <person name="Zeng Q."/>
            <person name="Koehrsen M."/>
            <person name="Godfrey P."/>
            <person name="Alvarado L."/>
            <person name="Berlin A.M."/>
            <person name="Borenstein D."/>
            <person name="Chen Z."/>
            <person name="Engels R."/>
            <person name="Freedman E."/>
            <person name="Gellesch M."/>
            <person name="Goldberg J."/>
            <person name="Griggs A."/>
            <person name="Gujja S."/>
            <person name="Heiman D.I."/>
            <person name="Hepburn T.A."/>
            <person name="Howarth C."/>
            <person name="Jen D."/>
            <person name="Larson L."/>
            <person name="Lewis B."/>
            <person name="Mehta T."/>
            <person name="Park D."/>
            <person name="Pearson M."/>
            <person name="Roberts A."/>
            <person name="Saif S."/>
            <person name="Shea T.D."/>
            <person name="Shenoy N."/>
            <person name="Sisk P."/>
            <person name="Stolte C."/>
            <person name="Sykes S.N."/>
            <person name="Walk T."/>
            <person name="White J."/>
            <person name="Yandava C."/>
            <person name="Straight P."/>
            <person name="Clardy J."/>
            <person name="Hung D."/>
            <person name="Kolter R."/>
            <person name="Mekalanos J."/>
            <person name="Walker S."/>
            <person name="Walsh C.T."/>
            <person name="Wieland B.L.C."/>
            <person name="Ilzarbe M."/>
            <person name="Galagan J."/>
            <person name="Nusbaum C."/>
            <person name="Birren B."/>
        </authorList>
    </citation>
    <scope>NUCLEOTIDE SEQUENCE [LARGE SCALE GENOMIC DNA]</scope>
    <source>
        <strain evidence="2">NRRL 15998</strain>
    </source>
</reference>
<sequence length="55" mass="6392">MASRTTPEMERIMSGSLLVEGDSHHESFQDHGKYLYDKRCNRVNIPRFHLTGSQK</sequence>
<reference evidence="2" key="1">
    <citation type="submission" date="2008-10" db="EMBL/GenBank/DDBJ databases">
        <authorList>
            <person name="Molnar K."/>
        </authorList>
    </citation>
    <scope>NUCLEOTIDE SEQUENCE [LARGE SCALE GENOMIC DNA]</scope>
    <source>
        <strain evidence="2">NRRL 15998</strain>
    </source>
</reference>
<evidence type="ECO:0000313" key="1">
    <source>
        <dbReference type="EMBL" id="EFE73143.2"/>
    </source>
</evidence>
<dbReference type="AlphaFoldDB" id="D6AK61"/>
<proteinExistence type="predicted"/>
<evidence type="ECO:0000313" key="2">
    <source>
        <dbReference type="Proteomes" id="UP000003986"/>
    </source>
</evidence>
<dbReference type="EMBL" id="DS999644">
    <property type="protein sequence ID" value="EFE73143.2"/>
    <property type="molecule type" value="Genomic_DNA"/>
</dbReference>
<organism evidence="1 2">
    <name type="scientific">Streptomyces filamentosus NRRL 15998</name>
    <dbReference type="NCBI Taxonomy" id="457431"/>
    <lineage>
        <taxon>Bacteria</taxon>
        <taxon>Bacillati</taxon>
        <taxon>Actinomycetota</taxon>
        <taxon>Actinomycetes</taxon>
        <taxon>Kitasatosporales</taxon>
        <taxon>Streptomycetaceae</taxon>
        <taxon>Streptomyces</taxon>
    </lineage>
</organism>
<dbReference type="Proteomes" id="UP000003986">
    <property type="component" value="Unassembled WGS sequence"/>
</dbReference>
<name>D6AK61_STRFL</name>
<accession>D6AK61</accession>
<gene>
    <name evidence="1" type="ORF">SSGG_00508</name>
</gene>